<evidence type="ECO:0000313" key="2">
    <source>
        <dbReference type="Proteomes" id="UP000694557"/>
    </source>
</evidence>
<accession>A0A8C7H8Z5</accession>
<sequence>MEEDLKGSRSKWVMIEAYGEGGSLCVQWGEVLGETVLEKPKAPGASIFGKWSQHLWQVEPASLASRASIFGK</sequence>
<organism evidence="1 2">
    <name type="scientific">Oncorhynchus kisutch</name>
    <name type="common">Coho salmon</name>
    <name type="synonym">Salmo kisutch</name>
    <dbReference type="NCBI Taxonomy" id="8019"/>
    <lineage>
        <taxon>Eukaryota</taxon>
        <taxon>Metazoa</taxon>
        <taxon>Chordata</taxon>
        <taxon>Craniata</taxon>
        <taxon>Vertebrata</taxon>
        <taxon>Euteleostomi</taxon>
        <taxon>Actinopterygii</taxon>
        <taxon>Neopterygii</taxon>
        <taxon>Teleostei</taxon>
        <taxon>Protacanthopterygii</taxon>
        <taxon>Salmoniformes</taxon>
        <taxon>Salmonidae</taxon>
        <taxon>Salmoninae</taxon>
        <taxon>Oncorhynchus</taxon>
    </lineage>
</organism>
<dbReference type="Proteomes" id="UP000694557">
    <property type="component" value="Unassembled WGS sequence"/>
</dbReference>
<dbReference type="Ensembl" id="ENSOKIT00005058412.1">
    <property type="protein sequence ID" value="ENSOKIP00005055034.1"/>
    <property type="gene ID" value="ENSOKIG00005023518.1"/>
</dbReference>
<protein>
    <submittedName>
        <fullName evidence="1">Uncharacterized protein</fullName>
    </submittedName>
</protein>
<dbReference type="AlphaFoldDB" id="A0A8C7H8Z5"/>
<keyword evidence="2" id="KW-1185">Reference proteome</keyword>
<reference evidence="1" key="1">
    <citation type="submission" date="2025-08" db="UniProtKB">
        <authorList>
            <consortium name="Ensembl"/>
        </authorList>
    </citation>
    <scope>IDENTIFICATION</scope>
</reference>
<proteinExistence type="predicted"/>
<name>A0A8C7H8Z5_ONCKI</name>
<reference evidence="1" key="2">
    <citation type="submission" date="2025-09" db="UniProtKB">
        <authorList>
            <consortium name="Ensembl"/>
        </authorList>
    </citation>
    <scope>IDENTIFICATION</scope>
</reference>
<evidence type="ECO:0000313" key="1">
    <source>
        <dbReference type="Ensembl" id="ENSOKIP00005055034.1"/>
    </source>
</evidence>